<dbReference type="AlphaFoldDB" id="A0AAN7Q0I3"/>
<organism evidence="1 2">
    <name type="scientific">Aquatica leii</name>
    <dbReference type="NCBI Taxonomy" id="1421715"/>
    <lineage>
        <taxon>Eukaryota</taxon>
        <taxon>Metazoa</taxon>
        <taxon>Ecdysozoa</taxon>
        <taxon>Arthropoda</taxon>
        <taxon>Hexapoda</taxon>
        <taxon>Insecta</taxon>
        <taxon>Pterygota</taxon>
        <taxon>Neoptera</taxon>
        <taxon>Endopterygota</taxon>
        <taxon>Coleoptera</taxon>
        <taxon>Polyphaga</taxon>
        <taxon>Elateriformia</taxon>
        <taxon>Elateroidea</taxon>
        <taxon>Lampyridae</taxon>
        <taxon>Luciolinae</taxon>
        <taxon>Aquatica</taxon>
    </lineage>
</organism>
<sequence length="137" mass="16160">MSKYQLFQLCKTKFCRNRDENPLSIATFLKEFDNKRLSLYRSKKDLCDICHNFFKKCDKIKHFNSIRPGKSSGSPVVNDLKALKYSSNNGVFYKLRHVHDWQLLPMRLNVSKVVPINFKNLPQLHKNSLKIKTEKNI</sequence>
<accession>A0AAN7Q0I3</accession>
<evidence type="ECO:0000313" key="2">
    <source>
        <dbReference type="Proteomes" id="UP001353858"/>
    </source>
</evidence>
<proteinExistence type="predicted"/>
<dbReference type="Proteomes" id="UP001353858">
    <property type="component" value="Unassembled WGS sequence"/>
</dbReference>
<reference evidence="2" key="1">
    <citation type="submission" date="2023-01" db="EMBL/GenBank/DDBJ databases">
        <title>Key to firefly adult light organ development and bioluminescence: homeobox transcription factors regulate luciferase expression and transportation to peroxisome.</title>
        <authorList>
            <person name="Fu X."/>
        </authorList>
    </citation>
    <scope>NUCLEOTIDE SEQUENCE [LARGE SCALE GENOMIC DNA]</scope>
</reference>
<evidence type="ECO:0000313" key="1">
    <source>
        <dbReference type="EMBL" id="KAK4882244.1"/>
    </source>
</evidence>
<protein>
    <submittedName>
        <fullName evidence="1">Uncharacterized protein</fullName>
    </submittedName>
</protein>
<gene>
    <name evidence="1" type="ORF">RN001_005563</name>
</gene>
<comment type="caution">
    <text evidence="1">The sequence shown here is derived from an EMBL/GenBank/DDBJ whole genome shotgun (WGS) entry which is preliminary data.</text>
</comment>
<dbReference type="EMBL" id="JARPUR010000002">
    <property type="protein sequence ID" value="KAK4882244.1"/>
    <property type="molecule type" value="Genomic_DNA"/>
</dbReference>
<name>A0AAN7Q0I3_9COLE</name>
<keyword evidence="2" id="KW-1185">Reference proteome</keyword>